<dbReference type="AlphaFoldDB" id="A0A501PJM1"/>
<dbReference type="PANTHER" id="PTHR44051">
    <property type="entry name" value="GLUTATHIONE S-TRANSFERASE-RELATED"/>
    <property type="match status" value="1"/>
</dbReference>
<dbReference type="SFLD" id="SFLDS00019">
    <property type="entry name" value="Glutathione_Transferase_(cytos"/>
    <property type="match status" value="1"/>
</dbReference>
<name>A0A501PJM1_9PROT</name>
<proteinExistence type="predicted"/>
<dbReference type="InterPro" id="IPR036249">
    <property type="entry name" value="Thioredoxin-like_sf"/>
</dbReference>
<reference evidence="4" key="1">
    <citation type="submission" date="2019-06" db="EMBL/GenBank/DDBJ databases">
        <title>The complete genome of Emcibacter congregatus ZYLT.</title>
        <authorList>
            <person name="Zhao Z."/>
        </authorList>
    </citation>
    <scope>NUCLEOTIDE SEQUENCE [LARGE SCALE GENOMIC DNA]</scope>
    <source>
        <strain evidence="4">MCCC 1A06723</strain>
    </source>
</reference>
<evidence type="ECO:0000313" key="4">
    <source>
        <dbReference type="Proteomes" id="UP000319148"/>
    </source>
</evidence>
<keyword evidence="3" id="KW-0808">Transferase</keyword>
<evidence type="ECO:0000259" key="1">
    <source>
        <dbReference type="PROSITE" id="PS50404"/>
    </source>
</evidence>
<dbReference type="Proteomes" id="UP000319148">
    <property type="component" value="Unassembled WGS sequence"/>
</dbReference>
<dbReference type="EMBL" id="VFIY01000006">
    <property type="protein sequence ID" value="TPD60659.1"/>
    <property type="molecule type" value="Genomic_DNA"/>
</dbReference>
<dbReference type="PROSITE" id="PS50404">
    <property type="entry name" value="GST_NTER"/>
    <property type="match status" value="1"/>
</dbReference>
<accession>A0A501PJM1</accession>
<feature type="domain" description="GST N-terminal" evidence="1">
    <location>
        <begin position="1"/>
        <end position="83"/>
    </location>
</feature>
<dbReference type="SFLD" id="SFLDG00358">
    <property type="entry name" value="Main_(cytGST)"/>
    <property type="match status" value="1"/>
</dbReference>
<dbReference type="RefSeq" id="WP_139940250.1">
    <property type="nucleotide sequence ID" value="NZ_JBHSYP010000008.1"/>
</dbReference>
<organism evidence="3 4">
    <name type="scientific">Emcibacter nanhaiensis</name>
    <dbReference type="NCBI Taxonomy" id="1505037"/>
    <lineage>
        <taxon>Bacteria</taxon>
        <taxon>Pseudomonadati</taxon>
        <taxon>Pseudomonadota</taxon>
        <taxon>Alphaproteobacteria</taxon>
        <taxon>Emcibacterales</taxon>
        <taxon>Emcibacteraceae</taxon>
        <taxon>Emcibacter</taxon>
    </lineage>
</organism>
<dbReference type="InterPro" id="IPR036282">
    <property type="entry name" value="Glutathione-S-Trfase_C_sf"/>
</dbReference>
<evidence type="ECO:0000259" key="2">
    <source>
        <dbReference type="PROSITE" id="PS50405"/>
    </source>
</evidence>
<comment type="caution">
    <text evidence="3">The sequence shown here is derived from an EMBL/GenBank/DDBJ whole genome shotgun (WGS) entry which is preliminary data.</text>
</comment>
<sequence>MKFFSYKTAPNVRKVMIYLRERGIEPPFETVEVDIMNGEQNTPEFRAINPLGKVPALQLDDGSFITESLPIVEYLQETIPGGRPVLGETPGERAKIRSIERYIEMEITGTMGIMAHNMMPLYTARFGASPEVVEYARRRQAMALGFLDNYIADRSFVYGDGPTLADISLFVTLESAFLVNADVDPKYENIIRCYENFKNRPSVAL</sequence>
<evidence type="ECO:0000313" key="3">
    <source>
        <dbReference type="EMBL" id="TPD60659.1"/>
    </source>
</evidence>
<feature type="domain" description="GST C-terminal" evidence="2">
    <location>
        <begin position="89"/>
        <end position="205"/>
    </location>
</feature>
<dbReference type="PANTHER" id="PTHR44051:SF8">
    <property type="entry name" value="GLUTATHIONE S-TRANSFERASE GSTA"/>
    <property type="match status" value="1"/>
</dbReference>
<dbReference type="InterPro" id="IPR004045">
    <property type="entry name" value="Glutathione_S-Trfase_N"/>
</dbReference>
<dbReference type="InterPro" id="IPR004046">
    <property type="entry name" value="GST_C"/>
</dbReference>
<keyword evidence="4" id="KW-1185">Reference proteome</keyword>
<gene>
    <name evidence="3" type="ORF">FIV46_08000</name>
</gene>
<dbReference type="Pfam" id="PF00043">
    <property type="entry name" value="GST_C"/>
    <property type="match status" value="1"/>
</dbReference>
<dbReference type="PROSITE" id="PS50405">
    <property type="entry name" value="GST_CTER"/>
    <property type="match status" value="1"/>
</dbReference>
<dbReference type="OrthoDB" id="5293590at2"/>
<dbReference type="InterPro" id="IPR040079">
    <property type="entry name" value="Glutathione_S-Trfase"/>
</dbReference>
<dbReference type="GO" id="GO:0016740">
    <property type="term" value="F:transferase activity"/>
    <property type="evidence" value="ECO:0007669"/>
    <property type="project" value="UniProtKB-KW"/>
</dbReference>
<dbReference type="Gene3D" id="1.20.1050.10">
    <property type="match status" value="1"/>
</dbReference>
<dbReference type="InterPro" id="IPR010987">
    <property type="entry name" value="Glutathione-S-Trfase_C-like"/>
</dbReference>
<dbReference type="SUPFAM" id="SSF47616">
    <property type="entry name" value="GST C-terminal domain-like"/>
    <property type="match status" value="1"/>
</dbReference>
<dbReference type="PROSITE" id="PS51354">
    <property type="entry name" value="GLUTAREDOXIN_2"/>
    <property type="match status" value="1"/>
</dbReference>
<dbReference type="CDD" id="cd03051">
    <property type="entry name" value="GST_N_GTT2_like"/>
    <property type="match status" value="1"/>
</dbReference>
<dbReference type="Gene3D" id="3.40.30.10">
    <property type="entry name" value="Glutaredoxin"/>
    <property type="match status" value="1"/>
</dbReference>
<dbReference type="Pfam" id="PF13409">
    <property type="entry name" value="GST_N_2"/>
    <property type="match status" value="1"/>
</dbReference>
<dbReference type="InterPro" id="IPR034345">
    <property type="entry name" value="Gtt2-like_N"/>
</dbReference>
<dbReference type="SUPFAM" id="SSF52833">
    <property type="entry name" value="Thioredoxin-like"/>
    <property type="match status" value="1"/>
</dbReference>
<protein>
    <submittedName>
        <fullName evidence="3">Glutathione S-transferase family protein</fullName>
    </submittedName>
</protein>